<sequence>MHSIAATVTFAPTAVVAAVTFVGFNSGGILADSLAVKFMDGYGGTVGGGYPCAVLKSIRAKGAFSAAGSDAARAAAGVVTCTIAVLAGRGKKEQSSDKDEGHSGRGRERDDASYHDSKSDNSDGEGMKADSEEV</sequence>
<dbReference type="InterPro" id="IPR038213">
    <property type="entry name" value="IFI6/IFI27-like_sf"/>
</dbReference>
<dbReference type="Gene3D" id="6.10.110.10">
    <property type="match status" value="1"/>
</dbReference>
<feature type="compositionally biased region" description="Basic and acidic residues" evidence="1">
    <location>
        <begin position="90"/>
        <end position="134"/>
    </location>
</feature>
<proteinExistence type="predicted"/>
<gene>
    <name evidence="2" type="ORF">BGZ99_001009</name>
</gene>
<comment type="caution">
    <text evidence="2">The sequence shown here is derived from an EMBL/GenBank/DDBJ whole genome shotgun (WGS) entry which is preliminary data.</text>
</comment>
<dbReference type="AlphaFoldDB" id="A0A9P6UKX4"/>
<name>A0A9P6UKX4_9FUNG</name>
<reference evidence="2" key="1">
    <citation type="journal article" date="2020" name="Fungal Divers.">
        <title>Resolving the Mortierellaceae phylogeny through synthesis of multi-gene phylogenetics and phylogenomics.</title>
        <authorList>
            <person name="Vandepol N."/>
            <person name="Liber J."/>
            <person name="Desiro A."/>
            <person name="Na H."/>
            <person name="Kennedy M."/>
            <person name="Barry K."/>
            <person name="Grigoriev I.V."/>
            <person name="Miller A.N."/>
            <person name="O'Donnell K."/>
            <person name="Stajich J.E."/>
            <person name="Bonito G."/>
        </authorList>
    </citation>
    <scope>NUCLEOTIDE SEQUENCE</scope>
    <source>
        <strain evidence="2">REB-010B</strain>
    </source>
</reference>
<feature type="region of interest" description="Disordered" evidence="1">
    <location>
        <begin position="88"/>
        <end position="134"/>
    </location>
</feature>
<protein>
    <submittedName>
        <fullName evidence="2">Uncharacterized protein</fullName>
    </submittedName>
</protein>
<evidence type="ECO:0000256" key="1">
    <source>
        <dbReference type="SAM" id="MobiDB-lite"/>
    </source>
</evidence>
<dbReference type="Proteomes" id="UP000738325">
    <property type="component" value="Unassembled WGS sequence"/>
</dbReference>
<accession>A0A9P6UKX4</accession>
<evidence type="ECO:0000313" key="2">
    <source>
        <dbReference type="EMBL" id="KAG0309011.1"/>
    </source>
</evidence>
<dbReference type="EMBL" id="JAAAIP010001231">
    <property type="protein sequence ID" value="KAG0309011.1"/>
    <property type="molecule type" value="Genomic_DNA"/>
</dbReference>
<keyword evidence="3" id="KW-1185">Reference proteome</keyword>
<organism evidence="2 3">
    <name type="scientific">Dissophora globulifera</name>
    <dbReference type="NCBI Taxonomy" id="979702"/>
    <lineage>
        <taxon>Eukaryota</taxon>
        <taxon>Fungi</taxon>
        <taxon>Fungi incertae sedis</taxon>
        <taxon>Mucoromycota</taxon>
        <taxon>Mortierellomycotina</taxon>
        <taxon>Mortierellomycetes</taxon>
        <taxon>Mortierellales</taxon>
        <taxon>Mortierellaceae</taxon>
        <taxon>Dissophora</taxon>
    </lineage>
</organism>
<evidence type="ECO:0000313" key="3">
    <source>
        <dbReference type="Proteomes" id="UP000738325"/>
    </source>
</evidence>